<dbReference type="Proteomes" id="UP000094385">
    <property type="component" value="Unassembled WGS sequence"/>
</dbReference>
<feature type="transmembrane region" description="Helical" evidence="1">
    <location>
        <begin position="12"/>
        <end position="34"/>
    </location>
</feature>
<gene>
    <name evidence="2" type="ORF">LIPSTDRAFT_7117</name>
</gene>
<dbReference type="EMBL" id="KV454305">
    <property type="protein sequence ID" value="ODQ69089.1"/>
    <property type="molecule type" value="Genomic_DNA"/>
</dbReference>
<dbReference type="OrthoDB" id="2344991at2759"/>
<evidence type="ECO:0000256" key="1">
    <source>
        <dbReference type="SAM" id="Phobius"/>
    </source>
</evidence>
<proteinExistence type="predicted"/>
<dbReference type="PANTHER" id="PTHR40638:SF1">
    <property type="entry name" value="UPF0591 MEMBRANE PROTEIN C15E1.02C"/>
    <property type="match status" value="1"/>
</dbReference>
<keyword evidence="3" id="KW-1185">Reference proteome</keyword>
<evidence type="ECO:0000313" key="2">
    <source>
        <dbReference type="EMBL" id="ODQ69089.1"/>
    </source>
</evidence>
<dbReference type="PANTHER" id="PTHR40638">
    <property type="entry name" value="UPF0591 MEMBRANE PROTEIN C15E1.02C"/>
    <property type="match status" value="1"/>
</dbReference>
<keyword evidence="1" id="KW-0472">Membrane</keyword>
<dbReference type="Pfam" id="PF08570">
    <property type="entry name" value="DUF1761"/>
    <property type="match status" value="1"/>
</dbReference>
<keyword evidence="1" id="KW-1133">Transmembrane helix</keyword>
<reference evidence="2 3" key="1">
    <citation type="journal article" date="2016" name="Proc. Natl. Acad. Sci. U.S.A.">
        <title>Comparative genomics of biotechnologically important yeasts.</title>
        <authorList>
            <person name="Riley R."/>
            <person name="Haridas S."/>
            <person name="Wolfe K.H."/>
            <person name="Lopes M.R."/>
            <person name="Hittinger C.T."/>
            <person name="Goeker M."/>
            <person name="Salamov A.A."/>
            <person name="Wisecaver J.H."/>
            <person name="Long T.M."/>
            <person name="Calvey C.H."/>
            <person name="Aerts A.L."/>
            <person name="Barry K.W."/>
            <person name="Choi C."/>
            <person name="Clum A."/>
            <person name="Coughlan A.Y."/>
            <person name="Deshpande S."/>
            <person name="Douglass A.P."/>
            <person name="Hanson S.J."/>
            <person name="Klenk H.-P."/>
            <person name="LaButti K.M."/>
            <person name="Lapidus A."/>
            <person name="Lindquist E.A."/>
            <person name="Lipzen A.M."/>
            <person name="Meier-Kolthoff J.P."/>
            <person name="Ohm R.A."/>
            <person name="Otillar R.P."/>
            <person name="Pangilinan J.L."/>
            <person name="Peng Y."/>
            <person name="Rokas A."/>
            <person name="Rosa C.A."/>
            <person name="Scheuner C."/>
            <person name="Sibirny A.A."/>
            <person name="Slot J.C."/>
            <person name="Stielow J.B."/>
            <person name="Sun H."/>
            <person name="Kurtzman C.P."/>
            <person name="Blackwell M."/>
            <person name="Grigoriev I.V."/>
            <person name="Jeffries T.W."/>
        </authorList>
    </citation>
    <scope>NUCLEOTIDE SEQUENCE [LARGE SCALE GENOMIC DNA]</scope>
    <source>
        <strain evidence="2 3">NRRL Y-11557</strain>
    </source>
</reference>
<feature type="transmembrane region" description="Helical" evidence="1">
    <location>
        <begin position="92"/>
        <end position="113"/>
    </location>
</feature>
<feature type="transmembrane region" description="Helical" evidence="1">
    <location>
        <begin position="55"/>
        <end position="80"/>
    </location>
</feature>
<dbReference type="InterPro" id="IPR013879">
    <property type="entry name" value="DUF1761"/>
</dbReference>
<sequence length="149" mass="15680">MSLKFFPSVSPSAIALGTAFTHGTNLLLSAPLFGSLYDRSKTIDTPEEFIKSKEAAGALAVWGSSLIGSAAKTYAVAALLQSTGTITQKGAIYLGTLLFAISTVPGAFVNVFAEKRPLDYILAKVVSELLDTVGLAAVLNWWGTRPDIV</sequence>
<organism evidence="2 3">
    <name type="scientific">Lipomyces starkeyi NRRL Y-11557</name>
    <dbReference type="NCBI Taxonomy" id="675824"/>
    <lineage>
        <taxon>Eukaryota</taxon>
        <taxon>Fungi</taxon>
        <taxon>Dikarya</taxon>
        <taxon>Ascomycota</taxon>
        <taxon>Saccharomycotina</taxon>
        <taxon>Lipomycetes</taxon>
        <taxon>Lipomycetales</taxon>
        <taxon>Lipomycetaceae</taxon>
        <taxon>Lipomyces</taxon>
    </lineage>
</organism>
<accession>A0A1E3PUI0</accession>
<dbReference type="AlphaFoldDB" id="A0A1E3PUI0"/>
<protein>
    <submittedName>
        <fullName evidence="2">Uncharacterized protein</fullName>
    </submittedName>
</protein>
<keyword evidence="1" id="KW-0812">Transmembrane</keyword>
<evidence type="ECO:0000313" key="3">
    <source>
        <dbReference type="Proteomes" id="UP000094385"/>
    </source>
</evidence>
<name>A0A1E3PUI0_LIPST</name>